<dbReference type="InterPro" id="IPR035919">
    <property type="entry name" value="EAL_sf"/>
</dbReference>
<dbReference type="Proteomes" id="UP001501176">
    <property type="component" value="Unassembled WGS sequence"/>
</dbReference>
<organism evidence="1 2">
    <name type="scientific">Castellaniella daejeonensis</name>
    <dbReference type="NCBI Taxonomy" id="659013"/>
    <lineage>
        <taxon>Bacteria</taxon>
        <taxon>Pseudomonadati</taxon>
        <taxon>Pseudomonadota</taxon>
        <taxon>Betaproteobacteria</taxon>
        <taxon>Burkholderiales</taxon>
        <taxon>Alcaligenaceae</taxon>
        <taxon>Castellaniella</taxon>
    </lineage>
</organism>
<name>A0ABN0TEU0_9BURK</name>
<protein>
    <submittedName>
        <fullName evidence="1">Uncharacterized protein</fullName>
    </submittedName>
</protein>
<proteinExistence type="predicted"/>
<accession>A0ABN0TEU0</accession>
<dbReference type="SUPFAM" id="SSF141868">
    <property type="entry name" value="EAL domain-like"/>
    <property type="match status" value="1"/>
</dbReference>
<keyword evidence="2" id="KW-1185">Reference proteome</keyword>
<dbReference type="EMBL" id="BAAAFN010000006">
    <property type="protein sequence ID" value="GAA0219896.1"/>
    <property type="molecule type" value="Genomic_DNA"/>
</dbReference>
<comment type="caution">
    <text evidence="1">The sequence shown here is derived from an EMBL/GenBank/DDBJ whole genome shotgun (WGS) entry which is preliminary data.</text>
</comment>
<reference evidence="1 2" key="1">
    <citation type="journal article" date="2019" name="Int. J. Syst. Evol. Microbiol.">
        <title>The Global Catalogue of Microorganisms (GCM) 10K type strain sequencing project: providing services to taxonomists for standard genome sequencing and annotation.</title>
        <authorList>
            <consortium name="The Broad Institute Genomics Platform"/>
            <consortium name="The Broad Institute Genome Sequencing Center for Infectious Disease"/>
            <person name="Wu L."/>
            <person name="Ma J."/>
        </authorList>
    </citation>
    <scope>NUCLEOTIDE SEQUENCE [LARGE SCALE GENOMIC DNA]</scope>
    <source>
        <strain evidence="1 2">JCM 16240</strain>
    </source>
</reference>
<dbReference type="RefSeq" id="WP_343819988.1">
    <property type="nucleotide sequence ID" value="NZ_BAAAFN010000006.1"/>
</dbReference>
<dbReference type="Gene3D" id="3.20.20.450">
    <property type="entry name" value="EAL domain"/>
    <property type="match status" value="1"/>
</dbReference>
<gene>
    <name evidence="1" type="ORF">GCM10009125_06090</name>
</gene>
<evidence type="ECO:0000313" key="1">
    <source>
        <dbReference type="EMBL" id="GAA0219896.1"/>
    </source>
</evidence>
<sequence>MSSHAGILRRLGARLACRGIPGEAIDLNGQSLELDLARAWPFSGAATPRRVDQFWRGLRADLDRDPVECGALRFYPSVHMDLWGLGPGLDLRDEAPPAAGAYAGLAHQRLGTDLRLAAQWLDDLRGDRLALAFRPVRRAVPAGSGGVDGHPPARRPGSRLDYFLALPRRLADPDAPAAEAFQALERLGLIRRLDWSVLWTLISLLEIDPARRVGCALSAATFRLDAYWRELSSYLGGRPSLAQRLSIELPGPRAHAQAGPADALARELEALGVSVLVRDAPDAGARGPGTAELLPAWCGPVPCLVSDRASEYGGV</sequence>
<evidence type="ECO:0000313" key="2">
    <source>
        <dbReference type="Proteomes" id="UP001501176"/>
    </source>
</evidence>